<reference evidence="2 3" key="1">
    <citation type="submission" date="2020-02" db="EMBL/GenBank/DDBJ databases">
        <authorList>
            <person name="Kim H.M."/>
            <person name="Jeon C.O."/>
        </authorList>
    </citation>
    <scope>NUCLEOTIDE SEQUENCE [LARGE SCALE GENOMIC DNA]</scope>
    <source>
        <strain evidence="2 3">PeD5</strain>
    </source>
</reference>
<reference evidence="2 3" key="2">
    <citation type="submission" date="2020-03" db="EMBL/GenBank/DDBJ databases">
        <title>Roseomonas stagni sp. nov., isolated from pond water in Japan.</title>
        <authorList>
            <person name="Furuhata K."/>
            <person name="Miyamoto H."/>
            <person name="Goto K."/>
        </authorList>
    </citation>
    <scope>NUCLEOTIDE SEQUENCE [LARGE SCALE GENOMIC DNA]</scope>
    <source>
        <strain evidence="2 3">PeD5</strain>
    </source>
</reference>
<keyword evidence="3" id="KW-1185">Reference proteome</keyword>
<name>A0A6M1LQ93_9PROT</name>
<evidence type="ECO:0008006" key="4">
    <source>
        <dbReference type="Google" id="ProtNLM"/>
    </source>
</evidence>
<sequence>MRIHLRTPLSDDDARTLAGGTRQAPGRLVRSAGRVGQLVGVAAAGFLVLPLATAYLAVVGVFCIVSLLCVVHFVGAALGFLIWLIDGGPRELWYTFKLLGIASCWFSLLVVCLYIHGAIIDRLKGAPRDADLND</sequence>
<organism evidence="2 3">
    <name type="scientific">Falsiroseomonas algicola</name>
    <dbReference type="NCBI Taxonomy" id="2716930"/>
    <lineage>
        <taxon>Bacteria</taxon>
        <taxon>Pseudomonadati</taxon>
        <taxon>Pseudomonadota</taxon>
        <taxon>Alphaproteobacteria</taxon>
        <taxon>Acetobacterales</taxon>
        <taxon>Roseomonadaceae</taxon>
        <taxon>Falsiroseomonas</taxon>
    </lineage>
</organism>
<feature type="transmembrane region" description="Helical" evidence="1">
    <location>
        <begin position="98"/>
        <end position="119"/>
    </location>
</feature>
<keyword evidence="1" id="KW-0812">Transmembrane</keyword>
<dbReference type="EMBL" id="JAAIKB010000010">
    <property type="protein sequence ID" value="NGM22571.1"/>
    <property type="molecule type" value="Genomic_DNA"/>
</dbReference>
<accession>A0A6M1LQ93</accession>
<feature type="transmembrane region" description="Helical" evidence="1">
    <location>
        <begin position="38"/>
        <end position="58"/>
    </location>
</feature>
<dbReference type="AlphaFoldDB" id="A0A6M1LQ93"/>
<gene>
    <name evidence="2" type="ORF">G3576_21325</name>
</gene>
<keyword evidence="1" id="KW-0472">Membrane</keyword>
<comment type="caution">
    <text evidence="2">The sequence shown here is derived from an EMBL/GenBank/DDBJ whole genome shotgun (WGS) entry which is preliminary data.</text>
</comment>
<evidence type="ECO:0000256" key="1">
    <source>
        <dbReference type="SAM" id="Phobius"/>
    </source>
</evidence>
<keyword evidence="1" id="KW-1133">Transmembrane helix</keyword>
<evidence type="ECO:0000313" key="3">
    <source>
        <dbReference type="Proteomes" id="UP000475385"/>
    </source>
</evidence>
<proteinExistence type="predicted"/>
<evidence type="ECO:0000313" key="2">
    <source>
        <dbReference type="EMBL" id="NGM22571.1"/>
    </source>
</evidence>
<feature type="transmembrane region" description="Helical" evidence="1">
    <location>
        <begin position="64"/>
        <end position="86"/>
    </location>
</feature>
<dbReference type="Proteomes" id="UP000475385">
    <property type="component" value="Unassembled WGS sequence"/>
</dbReference>
<protein>
    <recommendedName>
        <fullName evidence="4">Transmembrane protein</fullName>
    </recommendedName>
</protein>
<dbReference type="RefSeq" id="WP_164696478.1">
    <property type="nucleotide sequence ID" value="NZ_JAAIKB010000010.1"/>
</dbReference>